<dbReference type="SUPFAM" id="SSF53850">
    <property type="entry name" value="Periplasmic binding protein-like II"/>
    <property type="match status" value="1"/>
</dbReference>
<reference evidence="3 4" key="1">
    <citation type="submission" date="2018-07" db="EMBL/GenBank/DDBJ databases">
        <title>Genomic Encyclopedia of Type Strains, Phase III (KMG-III): the genomes of soil and plant-associated and newly described type strains.</title>
        <authorList>
            <person name="Whitman W."/>
        </authorList>
    </citation>
    <scope>NUCLEOTIDE SEQUENCE [LARGE SCALE GENOMIC DNA]</scope>
    <source>
        <strain evidence="3 4">CECT 8488</strain>
    </source>
</reference>
<protein>
    <submittedName>
        <fullName evidence="3">ABC-type amino acid transport substrate-binding protein</fullName>
    </submittedName>
</protein>
<dbReference type="EMBL" id="QRDW01000011">
    <property type="protein sequence ID" value="RED45774.1"/>
    <property type="molecule type" value="Genomic_DNA"/>
</dbReference>
<keyword evidence="4" id="KW-1185">Reference proteome</keyword>
<comment type="caution">
    <text evidence="3">The sequence shown here is derived from an EMBL/GenBank/DDBJ whole genome shotgun (WGS) entry which is preliminary data.</text>
</comment>
<keyword evidence="1" id="KW-0732">Signal</keyword>
<dbReference type="Proteomes" id="UP000256845">
    <property type="component" value="Unassembled WGS sequence"/>
</dbReference>
<evidence type="ECO:0000313" key="3">
    <source>
        <dbReference type="EMBL" id="RED45774.1"/>
    </source>
</evidence>
<evidence type="ECO:0000313" key="4">
    <source>
        <dbReference type="Proteomes" id="UP000256845"/>
    </source>
</evidence>
<dbReference type="Pfam" id="PF00497">
    <property type="entry name" value="SBP_bac_3"/>
    <property type="match status" value="1"/>
</dbReference>
<gene>
    <name evidence="3" type="ORF">DFP90_11121</name>
</gene>
<feature type="domain" description="Solute-binding protein family 3/N-terminal" evidence="2">
    <location>
        <begin position="31"/>
        <end position="242"/>
    </location>
</feature>
<accession>A0A3D9H8E6</accession>
<proteinExistence type="predicted"/>
<feature type="chain" id="PRO_5017797474" evidence="1">
    <location>
        <begin position="26"/>
        <end position="260"/>
    </location>
</feature>
<organism evidence="3 4">
    <name type="scientific">Aestuariispira insulae</name>
    <dbReference type="NCBI Taxonomy" id="1461337"/>
    <lineage>
        <taxon>Bacteria</taxon>
        <taxon>Pseudomonadati</taxon>
        <taxon>Pseudomonadota</taxon>
        <taxon>Alphaproteobacteria</taxon>
        <taxon>Rhodospirillales</taxon>
        <taxon>Kiloniellaceae</taxon>
        <taxon>Aestuariispira</taxon>
    </lineage>
</organism>
<dbReference type="OrthoDB" id="7338214at2"/>
<dbReference type="InterPro" id="IPR001638">
    <property type="entry name" value="Solute-binding_3/MltF_N"/>
</dbReference>
<dbReference type="SMART" id="SM00062">
    <property type="entry name" value="PBPb"/>
    <property type="match status" value="1"/>
</dbReference>
<evidence type="ECO:0000256" key="1">
    <source>
        <dbReference type="SAM" id="SignalP"/>
    </source>
</evidence>
<feature type="signal peptide" evidence="1">
    <location>
        <begin position="1"/>
        <end position="25"/>
    </location>
</feature>
<dbReference type="Gene3D" id="3.40.190.10">
    <property type="entry name" value="Periplasmic binding protein-like II"/>
    <property type="match status" value="2"/>
</dbReference>
<evidence type="ECO:0000259" key="2">
    <source>
        <dbReference type="SMART" id="SM00062"/>
    </source>
</evidence>
<dbReference type="RefSeq" id="WP_115938326.1">
    <property type="nucleotide sequence ID" value="NZ_QRDW01000011.1"/>
</dbReference>
<name>A0A3D9H8E6_9PROT</name>
<dbReference type="AlphaFoldDB" id="A0A3D9H8E6"/>
<sequence length="260" mass="29508">MIFRIWRFGIMAAFLSGLWTTPAQSEPLKGCFVIWEPYTGMRDNEPHGITVDLIKEAAYRAGFDLSLTSLPWKRCLALVQRAEMAFAMDAIDRPGYIHGQHPSALYIQAFWMREGDDYGRFEYIGKLTNKRLGLIQGFQYSTEILNAGFRVIEWLRTEENAAEMLVLDRLDLVYADAVVMQNIISNKGFAVKPLLPVHNVQALYPSFNTSLKSERDRIDNALGSMHEDGTVDAIYRNHTGFDFSKFVELGAQVQAPITTN</sequence>